<gene>
    <name evidence="3" type="ORF">Fmac_026712</name>
</gene>
<keyword evidence="1" id="KW-0472">Membrane</keyword>
<comment type="caution">
    <text evidence="3">The sequence shown here is derived from an EMBL/GenBank/DDBJ whole genome shotgun (WGS) entry which is preliminary data.</text>
</comment>
<keyword evidence="1" id="KW-1133">Transmembrane helix</keyword>
<name>A0ABD1LFL9_9FABA</name>
<feature type="domain" description="CAND6/7 N-terminal" evidence="2">
    <location>
        <begin position="33"/>
        <end position="90"/>
    </location>
</feature>
<sequence>METLRPGTINEGGSRGSKNENVALAKQDLIVSVYSRHTLCLFTFDVLSPPPSSSFNRTYPVTTPNEYSLFFANCKLNITVSMSLRSELFNLYPTRTEISSAHTHLPSLFFLFSVAYFSFFTFSLSLTKHLLIPSFLLANALNLLSTAAFKHRINLVVTPVANENLYNTINFV</sequence>
<evidence type="ECO:0000313" key="3">
    <source>
        <dbReference type="EMBL" id="KAL2322333.1"/>
    </source>
</evidence>
<evidence type="ECO:0000259" key="2">
    <source>
        <dbReference type="Pfam" id="PF21904"/>
    </source>
</evidence>
<protein>
    <recommendedName>
        <fullName evidence="2">CAND6/7 N-terminal domain-containing protein</fullName>
    </recommendedName>
</protein>
<dbReference type="InterPro" id="IPR054103">
    <property type="entry name" value="CAND6-7_N"/>
</dbReference>
<feature type="transmembrane region" description="Helical" evidence="1">
    <location>
        <begin position="105"/>
        <end position="124"/>
    </location>
</feature>
<dbReference type="Pfam" id="PF21904">
    <property type="entry name" value="CAND6-7_N"/>
    <property type="match status" value="1"/>
</dbReference>
<reference evidence="3 4" key="1">
    <citation type="submission" date="2024-08" db="EMBL/GenBank/DDBJ databases">
        <title>Insights into the chromosomal genome structure of Flemingia macrophylla.</title>
        <authorList>
            <person name="Ding Y."/>
            <person name="Zhao Y."/>
            <person name="Bi W."/>
            <person name="Wu M."/>
            <person name="Zhao G."/>
            <person name="Gong Y."/>
            <person name="Li W."/>
            <person name="Zhang P."/>
        </authorList>
    </citation>
    <scope>NUCLEOTIDE SEQUENCE [LARGE SCALE GENOMIC DNA]</scope>
    <source>
        <strain evidence="3">DYQJB</strain>
        <tissue evidence="3">Leaf</tissue>
    </source>
</reference>
<proteinExistence type="predicted"/>
<organism evidence="3 4">
    <name type="scientific">Flemingia macrophylla</name>
    <dbReference type="NCBI Taxonomy" id="520843"/>
    <lineage>
        <taxon>Eukaryota</taxon>
        <taxon>Viridiplantae</taxon>
        <taxon>Streptophyta</taxon>
        <taxon>Embryophyta</taxon>
        <taxon>Tracheophyta</taxon>
        <taxon>Spermatophyta</taxon>
        <taxon>Magnoliopsida</taxon>
        <taxon>eudicotyledons</taxon>
        <taxon>Gunneridae</taxon>
        <taxon>Pentapetalae</taxon>
        <taxon>rosids</taxon>
        <taxon>fabids</taxon>
        <taxon>Fabales</taxon>
        <taxon>Fabaceae</taxon>
        <taxon>Papilionoideae</taxon>
        <taxon>50 kb inversion clade</taxon>
        <taxon>NPAAA clade</taxon>
        <taxon>indigoferoid/millettioid clade</taxon>
        <taxon>Phaseoleae</taxon>
        <taxon>Flemingia</taxon>
    </lineage>
</organism>
<keyword evidence="1" id="KW-0812">Transmembrane</keyword>
<evidence type="ECO:0000313" key="4">
    <source>
        <dbReference type="Proteomes" id="UP001603857"/>
    </source>
</evidence>
<dbReference type="AlphaFoldDB" id="A0ABD1LFL9"/>
<accession>A0ABD1LFL9</accession>
<dbReference type="EMBL" id="JBGMDY010000009">
    <property type="protein sequence ID" value="KAL2322333.1"/>
    <property type="molecule type" value="Genomic_DNA"/>
</dbReference>
<evidence type="ECO:0000256" key="1">
    <source>
        <dbReference type="SAM" id="Phobius"/>
    </source>
</evidence>
<dbReference type="Proteomes" id="UP001603857">
    <property type="component" value="Unassembled WGS sequence"/>
</dbReference>
<keyword evidence="4" id="KW-1185">Reference proteome</keyword>